<keyword evidence="1" id="KW-1133">Transmembrane helix</keyword>
<feature type="transmembrane region" description="Helical" evidence="1">
    <location>
        <begin position="12"/>
        <end position="32"/>
    </location>
</feature>
<organism evidence="2 4">
    <name type="scientific">Iris pallida</name>
    <name type="common">Sweet iris</name>
    <dbReference type="NCBI Taxonomy" id="29817"/>
    <lineage>
        <taxon>Eukaryota</taxon>
        <taxon>Viridiplantae</taxon>
        <taxon>Streptophyta</taxon>
        <taxon>Embryophyta</taxon>
        <taxon>Tracheophyta</taxon>
        <taxon>Spermatophyta</taxon>
        <taxon>Magnoliopsida</taxon>
        <taxon>Liliopsida</taxon>
        <taxon>Asparagales</taxon>
        <taxon>Iridaceae</taxon>
        <taxon>Iridoideae</taxon>
        <taxon>Irideae</taxon>
        <taxon>Iris</taxon>
    </lineage>
</organism>
<keyword evidence="1" id="KW-0812">Transmembrane</keyword>
<keyword evidence="4" id="KW-1185">Reference proteome</keyword>
<comment type="caution">
    <text evidence="2">The sequence shown here is derived from an EMBL/GenBank/DDBJ whole genome shotgun (WGS) entry which is preliminary data.</text>
</comment>
<dbReference type="Proteomes" id="UP001140949">
    <property type="component" value="Unassembled WGS sequence"/>
</dbReference>
<evidence type="ECO:0000313" key="4">
    <source>
        <dbReference type="Proteomes" id="UP001140949"/>
    </source>
</evidence>
<dbReference type="AlphaFoldDB" id="A0AAX6EAW5"/>
<protein>
    <submittedName>
        <fullName evidence="2">Formin-like protein 5 isoform X2</fullName>
    </submittedName>
</protein>
<dbReference type="EMBL" id="JANAVB010038234">
    <property type="protein sequence ID" value="KAJ6801164.1"/>
    <property type="molecule type" value="Genomic_DNA"/>
</dbReference>
<evidence type="ECO:0000256" key="1">
    <source>
        <dbReference type="SAM" id="Phobius"/>
    </source>
</evidence>
<dbReference type="EMBL" id="JANAVB010009198">
    <property type="protein sequence ID" value="KAJ6840861.1"/>
    <property type="molecule type" value="Genomic_DNA"/>
</dbReference>
<name>A0AAX6EAW5_IRIPA</name>
<reference evidence="2" key="1">
    <citation type="journal article" date="2023" name="GigaByte">
        <title>Genome assembly of the bearded iris, Iris pallida Lam.</title>
        <authorList>
            <person name="Bruccoleri R.E."/>
            <person name="Oakeley E.J."/>
            <person name="Faust A.M.E."/>
            <person name="Altorfer M."/>
            <person name="Dessus-Babus S."/>
            <person name="Burckhardt D."/>
            <person name="Oertli M."/>
            <person name="Naumann U."/>
            <person name="Petersen F."/>
            <person name="Wong J."/>
        </authorList>
    </citation>
    <scope>NUCLEOTIDE SEQUENCE</scope>
    <source>
        <strain evidence="2">GSM-AAB239-AS_SAM_17_03QT</strain>
    </source>
</reference>
<reference evidence="2" key="2">
    <citation type="submission" date="2023-04" db="EMBL/GenBank/DDBJ databases">
        <authorList>
            <person name="Bruccoleri R.E."/>
            <person name="Oakeley E.J."/>
            <person name="Faust A.-M."/>
            <person name="Dessus-Babus S."/>
            <person name="Altorfer M."/>
            <person name="Burckhardt D."/>
            <person name="Oertli M."/>
            <person name="Naumann U."/>
            <person name="Petersen F."/>
            <person name="Wong J."/>
        </authorList>
    </citation>
    <scope>NUCLEOTIDE SEQUENCE</scope>
    <source>
        <strain evidence="2">GSM-AAB239-AS_SAM_17_03QT</strain>
        <tissue evidence="2">Leaf</tissue>
    </source>
</reference>
<evidence type="ECO:0000313" key="3">
    <source>
        <dbReference type="EMBL" id="KAJ6840861.1"/>
    </source>
</evidence>
<evidence type="ECO:0000313" key="2">
    <source>
        <dbReference type="EMBL" id="KAJ6801164.1"/>
    </source>
</evidence>
<proteinExistence type="predicted"/>
<gene>
    <name evidence="3" type="ORF">M6B38_119030</name>
    <name evidence="2" type="ORF">M6B38_199285</name>
</gene>
<accession>A0AAX6EAW5</accession>
<keyword evidence="1" id="KW-0472">Membrane</keyword>
<sequence length="52" mass="5853">MRFPDFSEIIRWIGIIFCGVGIILVDILWTILGWKLFAGICGAFSSFGFVPE</sequence>